<organism evidence="2 3">
    <name type="scientific">Solanum tuberosum</name>
    <name type="common">Potato</name>
    <dbReference type="NCBI Taxonomy" id="4113"/>
    <lineage>
        <taxon>Eukaryota</taxon>
        <taxon>Viridiplantae</taxon>
        <taxon>Streptophyta</taxon>
        <taxon>Embryophyta</taxon>
        <taxon>Tracheophyta</taxon>
        <taxon>Spermatophyta</taxon>
        <taxon>Magnoliopsida</taxon>
        <taxon>eudicotyledons</taxon>
        <taxon>Gunneridae</taxon>
        <taxon>Pentapetalae</taxon>
        <taxon>asterids</taxon>
        <taxon>lamiids</taxon>
        <taxon>Solanales</taxon>
        <taxon>Solanaceae</taxon>
        <taxon>Solanoideae</taxon>
        <taxon>Solaneae</taxon>
        <taxon>Solanum</taxon>
    </lineage>
</organism>
<feature type="signal peptide" evidence="1">
    <location>
        <begin position="1"/>
        <end position="18"/>
    </location>
</feature>
<evidence type="ECO:0000256" key="1">
    <source>
        <dbReference type="SAM" id="SignalP"/>
    </source>
</evidence>
<comment type="caution">
    <text evidence="2">The sequence shown here is derived from an EMBL/GenBank/DDBJ whole genome shotgun (WGS) entry which is preliminary data.</text>
</comment>
<proteinExistence type="predicted"/>
<reference evidence="2 3" key="1">
    <citation type="journal article" date="2021" name="bioRxiv">
        <title>Chromosome-scale and haplotype-resolved genome assembly of a tetraploid potato cultivar.</title>
        <authorList>
            <person name="Sun H."/>
            <person name="Jiao W.-B."/>
            <person name="Krause K."/>
            <person name="Campoy J.A."/>
            <person name="Goel M."/>
            <person name="Folz-Donahue K."/>
            <person name="Kukat C."/>
            <person name="Huettel B."/>
            <person name="Schneeberger K."/>
        </authorList>
    </citation>
    <scope>NUCLEOTIDE SEQUENCE [LARGE SCALE GENOMIC DNA]</scope>
    <source>
        <strain evidence="2">SolTubOtavaFocal</strain>
        <tissue evidence="2">Leaves</tissue>
    </source>
</reference>
<accession>A0ABQ7VES5</accession>
<dbReference type="Proteomes" id="UP000826656">
    <property type="component" value="Unassembled WGS sequence"/>
</dbReference>
<keyword evidence="3" id="KW-1185">Reference proteome</keyword>
<feature type="chain" id="PRO_5046732274" description="DUF4216 domain-containing protein" evidence="1">
    <location>
        <begin position="19"/>
        <end position="289"/>
    </location>
</feature>
<evidence type="ECO:0000313" key="3">
    <source>
        <dbReference type="Proteomes" id="UP000826656"/>
    </source>
</evidence>
<evidence type="ECO:0000313" key="2">
    <source>
        <dbReference type="EMBL" id="KAH0761575.1"/>
    </source>
</evidence>
<dbReference type="PANTHER" id="PTHR48258">
    <property type="entry name" value="DUF4218 DOMAIN-CONTAINING PROTEIN-RELATED"/>
    <property type="match status" value="1"/>
</dbReference>
<name>A0ABQ7VES5_SOLTU</name>
<protein>
    <recommendedName>
        <fullName evidence="4">DUF4216 domain-containing protein</fullName>
    </recommendedName>
</protein>
<sequence>MIVMFCCNIYSLLHFVVAQLHKGKDSRIIEDLLSLSRGPTKYSTHSNGYVVNGYRFHVQDYDKKLRTQNCGIVVLGENDEDSENLDYYGVLTDVIELQFVMDIRVTSFRLDQASQVFYADDNSNKGWKVVRKTQPRDSYEIVEQMDDDIVGIRMMHKNFMTFEKGNLPSKSILPQSSVLVKKYIKEIETRKERGQGLKNSTVSTSQGIQMMHKNFMAFEKENIQINTSSPTSTNQVKKYTQEVETMGPGAIGKGQEKRIGSLSSSLGISEYEVGSFNQSTVFANDTPTK</sequence>
<keyword evidence="1" id="KW-0732">Signal</keyword>
<dbReference type="PANTHER" id="PTHR48258:SF4">
    <property type="entry name" value="DUF4216 DOMAIN-CONTAINING PROTEIN"/>
    <property type="match status" value="1"/>
</dbReference>
<gene>
    <name evidence="2" type="ORF">KY290_017648</name>
</gene>
<evidence type="ECO:0008006" key="4">
    <source>
        <dbReference type="Google" id="ProtNLM"/>
    </source>
</evidence>
<dbReference type="EMBL" id="JAIVGD010000013">
    <property type="protein sequence ID" value="KAH0761575.1"/>
    <property type="molecule type" value="Genomic_DNA"/>
</dbReference>